<dbReference type="SUPFAM" id="SSF81383">
    <property type="entry name" value="F-box domain"/>
    <property type="match status" value="1"/>
</dbReference>
<dbReference type="Gene3D" id="1.20.1280.50">
    <property type="match status" value="1"/>
</dbReference>
<dbReference type="InterPro" id="IPR036047">
    <property type="entry name" value="F-box-like_dom_sf"/>
</dbReference>
<organism evidence="2 3">
    <name type="scientific">Saccharomycopsis crataegensis</name>
    <dbReference type="NCBI Taxonomy" id="43959"/>
    <lineage>
        <taxon>Eukaryota</taxon>
        <taxon>Fungi</taxon>
        <taxon>Dikarya</taxon>
        <taxon>Ascomycota</taxon>
        <taxon>Saccharomycotina</taxon>
        <taxon>Saccharomycetes</taxon>
        <taxon>Saccharomycopsidaceae</taxon>
        <taxon>Saccharomycopsis</taxon>
    </lineage>
</organism>
<dbReference type="InterPro" id="IPR048627">
    <property type="entry name" value="Sec10_HB"/>
</dbReference>
<name>A0AAV5QF00_9ASCO</name>
<dbReference type="GO" id="GO:0006893">
    <property type="term" value="P:Golgi to plasma membrane transport"/>
    <property type="evidence" value="ECO:0007669"/>
    <property type="project" value="TreeGrafter"/>
</dbReference>
<dbReference type="EMBL" id="BTFZ01000001">
    <property type="protein sequence ID" value="GMM33306.1"/>
    <property type="molecule type" value="Genomic_DNA"/>
</dbReference>
<evidence type="ECO:0000259" key="1">
    <source>
        <dbReference type="PROSITE" id="PS50181"/>
    </source>
</evidence>
<accession>A0AAV5QF00</accession>
<keyword evidence="3" id="KW-1185">Reference proteome</keyword>
<dbReference type="GO" id="GO:0006887">
    <property type="term" value="P:exocytosis"/>
    <property type="evidence" value="ECO:0007669"/>
    <property type="project" value="TreeGrafter"/>
</dbReference>
<protein>
    <submittedName>
        <fullName evidence="2">Rcy1 protein</fullName>
    </submittedName>
</protein>
<dbReference type="GO" id="GO:0000145">
    <property type="term" value="C:exocyst"/>
    <property type="evidence" value="ECO:0007669"/>
    <property type="project" value="TreeGrafter"/>
</dbReference>
<dbReference type="Pfam" id="PF00646">
    <property type="entry name" value="F-box"/>
    <property type="match status" value="1"/>
</dbReference>
<dbReference type="PROSITE" id="PS50181">
    <property type="entry name" value="FBOX"/>
    <property type="match status" value="1"/>
</dbReference>
<gene>
    <name evidence="2" type="ORF">DASC09_006310</name>
</gene>
<dbReference type="Proteomes" id="UP001360560">
    <property type="component" value="Unassembled WGS sequence"/>
</dbReference>
<reference evidence="2 3" key="1">
    <citation type="journal article" date="2023" name="Elife">
        <title>Identification of key yeast species and microbe-microbe interactions impacting larval growth of Drosophila in the wild.</title>
        <authorList>
            <person name="Mure A."/>
            <person name="Sugiura Y."/>
            <person name="Maeda R."/>
            <person name="Honda K."/>
            <person name="Sakurai N."/>
            <person name="Takahashi Y."/>
            <person name="Watada M."/>
            <person name="Katoh T."/>
            <person name="Gotoh A."/>
            <person name="Gotoh Y."/>
            <person name="Taniguchi I."/>
            <person name="Nakamura K."/>
            <person name="Hayashi T."/>
            <person name="Katayama T."/>
            <person name="Uemura T."/>
            <person name="Hattori Y."/>
        </authorList>
    </citation>
    <scope>NUCLEOTIDE SEQUENCE [LARGE SCALE GENOMIC DNA]</scope>
    <source>
        <strain evidence="2 3">SC-9</strain>
    </source>
</reference>
<dbReference type="PANTHER" id="PTHR12100">
    <property type="entry name" value="SEC10"/>
    <property type="match status" value="1"/>
</dbReference>
<dbReference type="Pfam" id="PF07393">
    <property type="entry name" value="Sec10_HB"/>
    <property type="match status" value="1"/>
</dbReference>
<dbReference type="InterPro" id="IPR001810">
    <property type="entry name" value="F-box_dom"/>
</dbReference>
<proteinExistence type="predicted"/>
<dbReference type="InterPro" id="IPR009976">
    <property type="entry name" value="Sec10-like"/>
</dbReference>
<dbReference type="RefSeq" id="XP_064850306.1">
    <property type="nucleotide sequence ID" value="XM_064994234.1"/>
</dbReference>
<evidence type="ECO:0000313" key="2">
    <source>
        <dbReference type="EMBL" id="GMM33306.1"/>
    </source>
</evidence>
<evidence type="ECO:0000313" key="3">
    <source>
        <dbReference type="Proteomes" id="UP001360560"/>
    </source>
</evidence>
<dbReference type="AlphaFoldDB" id="A0AAV5QF00"/>
<dbReference type="SMART" id="SM00256">
    <property type="entry name" value="FBOX"/>
    <property type="match status" value="1"/>
</dbReference>
<dbReference type="GeneID" id="90071285"/>
<comment type="caution">
    <text evidence="2">The sequence shown here is derived from an EMBL/GenBank/DDBJ whole genome shotgun (WGS) entry which is preliminary data.</text>
</comment>
<feature type="domain" description="F-box" evidence="1">
    <location>
        <begin position="39"/>
        <end position="87"/>
    </location>
</feature>
<sequence>MFRKKSQRSSTKRKQREVNFKRKSIALSNYLQQTFNSLTIESETIPKEILDNIITYLNFKDLVNFSLVNRAAYHYIHNEQTDLWKNYLSMIELFSIPDNEKLKSKHLRLTERDFYQINSEVLTEEKKLNPLRIYHNMINKDDPTLQIIYNPKLYKLQFRLIYSALQPLYSQLISSNLQFGNTVFIKNFNNPIHQSILLNNFMKFSKFQLYQVDSRDFNLNLQNLQSVVEFFENACLREIEIGYDNQDFNTKVSYYTNILLNLNDNLINNNLVNFFLQKLNLNELIVDNVDTYFILDEYAEGKEDQIYKIDTLSLNNYFGNLTQLLNSQIEIIDQIFSDDQIQLILKIFEEIIQNYILEFVGLLSQKAKNLNIVNESVIFNSGNDKKEFATSEFNLSITLLPLVYSNLINLISNKIKDSKNGGKYFKPNLVNLLNLYMENLINEYLADESDFFEKITEFNIQNWDEKTKLEENQIEQEILKNVKATNDVNNKNSSFLKIDLVTGFKNILKPINVTFEGMMGSHSHSHDDNKEHDENAVEIDQHQPAPEDDNMMTEFEAKLAIMNNKLIRIKSFFSLDLSLNILNNARTSIQRITVFINEINKLNEEVESILDLDYNKNILRSCKKQIEVIFIKITEILGEQHVKKGFEKAIKRLKDYNPDDNTNGTASETNNQNSQDSVQPLVMFTELVNIGDLIQNLIEVFYTEELVNKKIINKNQDFLSKVLQSKKKFELMLDDSVADGLNIGIDALINKIQYIYHNFQNPKDFIPDDADKHVKIGVVTVCAMKTIDLLSTHVNLLIGVTEKSTIDVFQQEVSQRFFGLIVKNLKTLKINTTGALTLISDLNYYYDFIVTLRQKQILPYFIGLKTVGQIYLIDGSDAKLIGKTISDLNRFNGIFQQEEIYELVQCRADWLKVKREVEKEMFGMLECIIV</sequence>
<dbReference type="PANTHER" id="PTHR12100:SF1">
    <property type="entry name" value="RECYCLIN-1"/>
    <property type="match status" value="1"/>
</dbReference>